<keyword evidence="4" id="KW-1185">Reference proteome</keyword>
<feature type="domain" description="Isochorismatase-like" evidence="2">
    <location>
        <begin position="10"/>
        <end position="183"/>
    </location>
</feature>
<protein>
    <submittedName>
        <fullName evidence="3">Cysteine hydrolase</fullName>
    </submittedName>
</protein>
<dbReference type="PANTHER" id="PTHR43540:SF1">
    <property type="entry name" value="ISOCHORISMATASE HYDROLASE"/>
    <property type="match status" value="1"/>
</dbReference>
<dbReference type="InterPro" id="IPR050272">
    <property type="entry name" value="Isochorismatase-like_hydrls"/>
</dbReference>
<dbReference type="CDD" id="cd01014">
    <property type="entry name" value="nicotinamidase_related"/>
    <property type="match status" value="1"/>
</dbReference>
<dbReference type="PANTHER" id="PTHR43540">
    <property type="entry name" value="PEROXYUREIDOACRYLATE/UREIDOACRYLATE AMIDOHYDROLASE-RELATED"/>
    <property type="match status" value="1"/>
</dbReference>
<evidence type="ECO:0000256" key="1">
    <source>
        <dbReference type="ARBA" id="ARBA00022801"/>
    </source>
</evidence>
<dbReference type="AlphaFoldDB" id="A0A927GJH7"/>
<reference evidence="3" key="1">
    <citation type="submission" date="2020-09" db="EMBL/GenBank/DDBJ databases">
        <authorList>
            <person name="Kim M.K."/>
        </authorList>
    </citation>
    <scope>NUCLEOTIDE SEQUENCE</scope>
    <source>
        <strain evidence="3">BT664</strain>
    </source>
</reference>
<keyword evidence="1 3" id="KW-0378">Hydrolase</keyword>
<dbReference type="GO" id="GO:0016787">
    <property type="term" value="F:hydrolase activity"/>
    <property type="evidence" value="ECO:0007669"/>
    <property type="project" value="UniProtKB-KW"/>
</dbReference>
<evidence type="ECO:0000259" key="2">
    <source>
        <dbReference type="Pfam" id="PF00857"/>
    </source>
</evidence>
<evidence type="ECO:0000313" key="3">
    <source>
        <dbReference type="EMBL" id="MBD2768507.1"/>
    </source>
</evidence>
<dbReference type="RefSeq" id="WP_191005318.1">
    <property type="nucleotide sequence ID" value="NZ_JACXAD010000011.1"/>
</dbReference>
<name>A0A927GJH7_9BACT</name>
<comment type="caution">
    <text evidence="3">The sequence shown here is derived from an EMBL/GenBank/DDBJ whole genome shotgun (WGS) entry which is preliminary data.</text>
</comment>
<gene>
    <name evidence="3" type="ORF">IC235_11470</name>
</gene>
<dbReference type="Pfam" id="PF00857">
    <property type="entry name" value="Isochorismatase"/>
    <property type="match status" value="1"/>
</dbReference>
<evidence type="ECO:0000313" key="4">
    <source>
        <dbReference type="Proteomes" id="UP000612233"/>
    </source>
</evidence>
<organism evidence="3 4">
    <name type="scientific">Hymenobacter montanus</name>
    <dbReference type="NCBI Taxonomy" id="2771359"/>
    <lineage>
        <taxon>Bacteria</taxon>
        <taxon>Pseudomonadati</taxon>
        <taxon>Bacteroidota</taxon>
        <taxon>Cytophagia</taxon>
        <taxon>Cytophagales</taxon>
        <taxon>Hymenobacteraceae</taxon>
        <taxon>Hymenobacter</taxon>
    </lineage>
</organism>
<dbReference type="InterPro" id="IPR000868">
    <property type="entry name" value="Isochorismatase-like_dom"/>
</dbReference>
<proteinExistence type="predicted"/>
<dbReference type="EMBL" id="JACXAD010000011">
    <property type="protein sequence ID" value="MBD2768507.1"/>
    <property type="molecule type" value="Genomic_DNA"/>
</dbReference>
<sequence length="203" mass="22473">MLLSLDSLPALVLIDFQQGFDDIDYWGGERNNPEAETNAARLLAYWREHQLPIFHVQHCSTNPASRLAPGQSGHAFKREVAPRPDEVVIQKTVNSAFIGTDLRQQLDEPQLTTLVFAGLTTDHCVSTSVRMARNLGFKTFLVADACATFSKRGINSETFSAELIHQTALASLQDEFATVLTATEAIRQLEARQHSTPFPHAAK</sequence>
<dbReference type="SUPFAM" id="SSF52499">
    <property type="entry name" value="Isochorismatase-like hydrolases"/>
    <property type="match status" value="1"/>
</dbReference>
<dbReference type="Gene3D" id="3.40.50.850">
    <property type="entry name" value="Isochorismatase-like"/>
    <property type="match status" value="1"/>
</dbReference>
<accession>A0A927GJH7</accession>
<dbReference type="InterPro" id="IPR036380">
    <property type="entry name" value="Isochorismatase-like_sf"/>
</dbReference>
<dbReference type="Proteomes" id="UP000612233">
    <property type="component" value="Unassembled WGS sequence"/>
</dbReference>